<dbReference type="SUPFAM" id="SSF53098">
    <property type="entry name" value="Ribonuclease H-like"/>
    <property type="match status" value="1"/>
</dbReference>
<dbReference type="OrthoDB" id="10261556at2759"/>
<accession>A0A225WXL1</accession>
<dbReference type="Pfam" id="PF01927">
    <property type="entry name" value="Mut7-C"/>
    <property type="match status" value="1"/>
</dbReference>
<sequence length="948" mass="106434">MGLHQNLLDLFVTCNGAVSTSVATKWACCIHDAFYGTNATGRGSNKFLELETTLSETFTDLRAVDGDAFWRLAVLVLLQLAQETPQTDTSDATVYRGGGSIGTDIGQATKKKSRKKSQPNAPLAFLMINALRTLKEDGNSSCQLIPEQEREMLRQFCVRGLQDSNFVDQKLVVEILDLFAITDIDPQIVRGAAESLLASKKYTAMIKLFTIFCSLEWSYHTTIKTMAKCKDWAAADLLARTFGGAEDKELAKVLVDEAIAIQDVKRAYRFVHSFDLQEEYPDIDLLYCHDGLMKLIERQRWQMAFSFAGNDASLQKLLFNHMMAAGEIQWASRLAQILDIPDFETRVMEMVAQRDSQQTNGLSYSAKAAALNGYLPFELGDESIIFCDTDEALRGAMEHFFGESQHCMEMSTDFENAQIVGLDVEWKPTSSKIAAVTDSTTTAVASILQVSSSSRVFIIDLLALHDNAFLFDVFLERLFSSPFILKVGFGFDTDLKVLHQTFPERSGLINISPFLELSAVASKLLGVSIGNSLSNTTNTILGSPLDKRMQMSNWDVRPLTVPQLTYAALDAYCLVKITDKLRRNEDTELPTWKTTAAEIHELSYPSPLTNEEALEAIMLREKYYQDWANSKSETSLPEVVANLLTPQDVEDYWGKCKRKYQAKELEFFQTCEGLDTTLTFLNPSTVKGLLENTQGSVQPATFVAVNTICFFAGAEPCGSHEALLWLNSRAYFTLIDIEAMGDIQRGVSAITADEVISRSETSSTALRDKEPIREYKFLADSMVARVGKWLRTIGMDVIIWDPYSVPKKTASQDHKAALLALSVCEKRILLTRDKKLANRRDAGACFVVSSDDPFKQFQEIKTHFALKLVKEEMMSRCSRCNAKGFDIVDLDYVRNQTEDEVHPNVLEIVTEFWVCRVCHKIYWEGPKYDSNYANLLRMFDEDSIVESI</sequence>
<proteinExistence type="predicted"/>
<evidence type="ECO:0000259" key="1">
    <source>
        <dbReference type="SMART" id="SM00474"/>
    </source>
</evidence>
<dbReference type="PANTHER" id="PTHR47765">
    <property type="entry name" value="3'-5' EXONUCLEASE DOMAIN-CONTAINING PROTEIN"/>
    <property type="match status" value="1"/>
</dbReference>
<reference evidence="3" key="1">
    <citation type="submission" date="2017-03" db="EMBL/GenBank/DDBJ databases">
        <title>Phytopthora megakarya and P. palmivora, two closely related causual agents of cacao black pod achieved similar genome size and gene model numbers by different mechanisms.</title>
        <authorList>
            <person name="Ali S."/>
            <person name="Shao J."/>
            <person name="Larry D.J."/>
            <person name="Kronmiller B."/>
            <person name="Shen D."/>
            <person name="Strem M.D."/>
            <person name="Melnick R.L."/>
            <person name="Guiltinan M.J."/>
            <person name="Tyler B.M."/>
            <person name="Meinhardt L.W."/>
            <person name="Bailey B.A."/>
        </authorList>
    </citation>
    <scope>NUCLEOTIDE SEQUENCE [LARGE SCALE GENOMIC DNA]</scope>
    <source>
        <strain evidence="3">zdho120</strain>
    </source>
</reference>
<evidence type="ECO:0000313" key="3">
    <source>
        <dbReference type="Proteomes" id="UP000198211"/>
    </source>
</evidence>
<name>A0A225WXL1_9STRA</name>
<dbReference type="GO" id="GO:0006139">
    <property type="term" value="P:nucleobase-containing compound metabolic process"/>
    <property type="evidence" value="ECO:0007669"/>
    <property type="project" value="InterPro"/>
</dbReference>
<gene>
    <name evidence="2" type="ORF">PHMEG_0002769</name>
</gene>
<protein>
    <recommendedName>
        <fullName evidence="1">3'-5' exonuclease domain-containing protein</fullName>
    </recommendedName>
</protein>
<dbReference type="InterPro" id="IPR012337">
    <property type="entry name" value="RNaseH-like_sf"/>
</dbReference>
<dbReference type="SMART" id="SM00474">
    <property type="entry name" value="35EXOc"/>
    <property type="match status" value="1"/>
</dbReference>
<dbReference type="AlphaFoldDB" id="A0A225WXL1"/>
<dbReference type="Proteomes" id="UP000198211">
    <property type="component" value="Unassembled WGS sequence"/>
</dbReference>
<evidence type="ECO:0000313" key="2">
    <source>
        <dbReference type="EMBL" id="OWZ22514.1"/>
    </source>
</evidence>
<dbReference type="InterPro" id="IPR036397">
    <property type="entry name" value="RNaseH_sf"/>
</dbReference>
<organism evidence="2 3">
    <name type="scientific">Phytophthora megakarya</name>
    <dbReference type="NCBI Taxonomy" id="4795"/>
    <lineage>
        <taxon>Eukaryota</taxon>
        <taxon>Sar</taxon>
        <taxon>Stramenopiles</taxon>
        <taxon>Oomycota</taxon>
        <taxon>Peronosporomycetes</taxon>
        <taxon>Peronosporales</taxon>
        <taxon>Peronosporaceae</taxon>
        <taxon>Phytophthora</taxon>
    </lineage>
</organism>
<keyword evidence="3" id="KW-1185">Reference proteome</keyword>
<dbReference type="STRING" id="4795.A0A225WXL1"/>
<dbReference type="Gene3D" id="3.30.420.10">
    <property type="entry name" value="Ribonuclease H-like superfamily/Ribonuclease H"/>
    <property type="match status" value="1"/>
</dbReference>
<dbReference type="InterPro" id="IPR052408">
    <property type="entry name" value="Exonuclease_MUT-7-like"/>
</dbReference>
<dbReference type="InterPro" id="IPR002782">
    <property type="entry name" value="Mut7-C_RNAse_dom"/>
</dbReference>
<dbReference type="Pfam" id="PF01612">
    <property type="entry name" value="DNA_pol_A_exo1"/>
    <property type="match status" value="1"/>
</dbReference>
<dbReference type="EMBL" id="NBNE01000130">
    <property type="protein sequence ID" value="OWZ22514.1"/>
    <property type="molecule type" value="Genomic_DNA"/>
</dbReference>
<dbReference type="GO" id="GO:0008408">
    <property type="term" value="F:3'-5' exonuclease activity"/>
    <property type="evidence" value="ECO:0007669"/>
    <property type="project" value="InterPro"/>
</dbReference>
<dbReference type="GO" id="GO:0003676">
    <property type="term" value="F:nucleic acid binding"/>
    <property type="evidence" value="ECO:0007669"/>
    <property type="project" value="InterPro"/>
</dbReference>
<dbReference type="PANTHER" id="PTHR47765:SF2">
    <property type="entry name" value="EXONUCLEASE MUT-7 HOMOLOG"/>
    <property type="match status" value="1"/>
</dbReference>
<feature type="domain" description="3'-5' exonuclease" evidence="1">
    <location>
        <begin position="408"/>
        <end position="586"/>
    </location>
</feature>
<comment type="caution">
    <text evidence="2">The sequence shown here is derived from an EMBL/GenBank/DDBJ whole genome shotgun (WGS) entry which is preliminary data.</text>
</comment>
<dbReference type="InterPro" id="IPR002562">
    <property type="entry name" value="3'-5'_exonuclease_dom"/>
</dbReference>